<dbReference type="Proteomes" id="UP001140560">
    <property type="component" value="Unassembled WGS sequence"/>
</dbReference>
<evidence type="ECO:0000313" key="2">
    <source>
        <dbReference type="EMBL" id="KAJ4366902.1"/>
    </source>
</evidence>
<feature type="region of interest" description="Disordered" evidence="1">
    <location>
        <begin position="1"/>
        <end position="28"/>
    </location>
</feature>
<keyword evidence="3" id="KW-1185">Reference proteome</keyword>
<protein>
    <recommendedName>
        <fullName evidence="4">Spo12-like protein</fullName>
    </recommendedName>
</protein>
<evidence type="ECO:0000313" key="3">
    <source>
        <dbReference type="Proteomes" id="UP001140560"/>
    </source>
</evidence>
<gene>
    <name evidence="2" type="ORF">N0V83_007431</name>
</gene>
<dbReference type="OrthoDB" id="5578329at2759"/>
<feature type="compositionally biased region" description="Polar residues" evidence="1">
    <location>
        <begin position="1"/>
        <end position="17"/>
    </location>
</feature>
<evidence type="ECO:0008006" key="4">
    <source>
        <dbReference type="Google" id="ProtNLM"/>
    </source>
</evidence>
<sequence length="113" mass="12472">MSSNVLSVRDNNAQIKPTFSPEKEKPKSLEYHRQVLQSRMDSEQTQPYVSPSDEIMSPATQKLQAFKHKHAMKKSKPATLFKKTSSKNFESAKGTAMFADIPKATNGSKGAGA</sequence>
<accession>A0A9W8Y4P5</accession>
<dbReference type="EMBL" id="JAPEUY010000013">
    <property type="protein sequence ID" value="KAJ4366902.1"/>
    <property type="molecule type" value="Genomic_DNA"/>
</dbReference>
<evidence type="ECO:0000256" key="1">
    <source>
        <dbReference type="SAM" id="MobiDB-lite"/>
    </source>
</evidence>
<dbReference type="Pfam" id="PF05032">
    <property type="entry name" value="Spo12"/>
    <property type="match status" value="1"/>
</dbReference>
<organism evidence="2 3">
    <name type="scientific">Neocucurbitaria cava</name>
    <dbReference type="NCBI Taxonomy" id="798079"/>
    <lineage>
        <taxon>Eukaryota</taxon>
        <taxon>Fungi</taxon>
        <taxon>Dikarya</taxon>
        <taxon>Ascomycota</taxon>
        <taxon>Pezizomycotina</taxon>
        <taxon>Dothideomycetes</taxon>
        <taxon>Pleosporomycetidae</taxon>
        <taxon>Pleosporales</taxon>
        <taxon>Pleosporineae</taxon>
        <taxon>Cucurbitariaceae</taxon>
        <taxon>Neocucurbitaria</taxon>
    </lineage>
</organism>
<name>A0A9W8Y4P5_9PLEO</name>
<dbReference type="InterPro" id="IPR007727">
    <property type="entry name" value="Spo12"/>
</dbReference>
<dbReference type="AlphaFoldDB" id="A0A9W8Y4P5"/>
<proteinExistence type="predicted"/>
<reference evidence="2" key="1">
    <citation type="submission" date="2022-10" db="EMBL/GenBank/DDBJ databases">
        <title>Tapping the CABI collections for fungal endophytes: first genome assemblies for Collariella, Neodidymelliopsis, Ascochyta clinopodiicola, Didymella pomorum, Didymosphaeria variabile, Neocosmospora piperis and Neocucurbitaria cava.</title>
        <authorList>
            <person name="Hill R."/>
        </authorList>
    </citation>
    <scope>NUCLEOTIDE SEQUENCE</scope>
    <source>
        <strain evidence="2">IMI 356814</strain>
    </source>
</reference>
<comment type="caution">
    <text evidence="2">The sequence shown here is derived from an EMBL/GenBank/DDBJ whole genome shotgun (WGS) entry which is preliminary data.</text>
</comment>